<dbReference type="Pfam" id="PF03466">
    <property type="entry name" value="LysR_substrate"/>
    <property type="match status" value="1"/>
</dbReference>
<dbReference type="InterPro" id="IPR005119">
    <property type="entry name" value="LysR_subst-bd"/>
</dbReference>
<dbReference type="GO" id="GO:0003700">
    <property type="term" value="F:DNA-binding transcription factor activity"/>
    <property type="evidence" value="ECO:0007669"/>
    <property type="project" value="InterPro"/>
</dbReference>
<dbReference type="InterPro" id="IPR036390">
    <property type="entry name" value="WH_DNA-bd_sf"/>
</dbReference>
<name>A0A9D0Z957_9FIRM</name>
<gene>
    <name evidence="6" type="ORF">IAA67_07565</name>
</gene>
<protein>
    <submittedName>
        <fullName evidence="6">LysR family transcriptional regulator</fullName>
    </submittedName>
</protein>
<dbReference type="Gene3D" id="3.40.190.10">
    <property type="entry name" value="Periplasmic binding protein-like II"/>
    <property type="match status" value="2"/>
</dbReference>
<dbReference type="CDD" id="cd05466">
    <property type="entry name" value="PBP2_LTTR_substrate"/>
    <property type="match status" value="1"/>
</dbReference>
<proteinExistence type="inferred from homology"/>
<reference evidence="6" key="1">
    <citation type="submission" date="2020-10" db="EMBL/GenBank/DDBJ databases">
        <authorList>
            <person name="Gilroy R."/>
        </authorList>
    </citation>
    <scope>NUCLEOTIDE SEQUENCE</scope>
    <source>
        <strain evidence="6">ChiSjej2B20-13462</strain>
    </source>
</reference>
<dbReference type="SUPFAM" id="SSF46785">
    <property type="entry name" value="Winged helix' DNA-binding domain"/>
    <property type="match status" value="1"/>
</dbReference>
<dbReference type="GO" id="GO:0032993">
    <property type="term" value="C:protein-DNA complex"/>
    <property type="evidence" value="ECO:0007669"/>
    <property type="project" value="TreeGrafter"/>
</dbReference>
<keyword evidence="3" id="KW-0238">DNA-binding</keyword>
<evidence type="ECO:0000256" key="1">
    <source>
        <dbReference type="ARBA" id="ARBA00009437"/>
    </source>
</evidence>
<organism evidence="6 7">
    <name type="scientific">Candidatus Avoscillospira stercorigallinarum</name>
    <dbReference type="NCBI Taxonomy" id="2840708"/>
    <lineage>
        <taxon>Bacteria</taxon>
        <taxon>Bacillati</taxon>
        <taxon>Bacillota</taxon>
        <taxon>Clostridia</taxon>
        <taxon>Eubacteriales</taxon>
        <taxon>Oscillospiraceae</taxon>
        <taxon>Oscillospiraceae incertae sedis</taxon>
        <taxon>Candidatus Avoscillospira</taxon>
    </lineage>
</organism>
<evidence type="ECO:0000313" key="7">
    <source>
        <dbReference type="Proteomes" id="UP000886874"/>
    </source>
</evidence>
<comment type="similarity">
    <text evidence="1">Belongs to the LysR transcriptional regulatory family.</text>
</comment>
<reference evidence="6" key="2">
    <citation type="journal article" date="2021" name="PeerJ">
        <title>Extensive microbial diversity within the chicken gut microbiome revealed by metagenomics and culture.</title>
        <authorList>
            <person name="Gilroy R."/>
            <person name="Ravi A."/>
            <person name="Getino M."/>
            <person name="Pursley I."/>
            <person name="Horton D.L."/>
            <person name="Alikhan N.F."/>
            <person name="Baker D."/>
            <person name="Gharbi K."/>
            <person name="Hall N."/>
            <person name="Watson M."/>
            <person name="Adriaenssens E.M."/>
            <person name="Foster-Nyarko E."/>
            <person name="Jarju S."/>
            <person name="Secka A."/>
            <person name="Antonio M."/>
            <person name="Oren A."/>
            <person name="Chaudhuri R.R."/>
            <person name="La Ragione R."/>
            <person name="Hildebrand F."/>
            <person name="Pallen M.J."/>
        </authorList>
    </citation>
    <scope>NUCLEOTIDE SEQUENCE</scope>
    <source>
        <strain evidence="6">ChiSjej2B20-13462</strain>
    </source>
</reference>
<evidence type="ECO:0000259" key="5">
    <source>
        <dbReference type="PROSITE" id="PS50931"/>
    </source>
</evidence>
<dbReference type="InterPro" id="IPR000847">
    <property type="entry name" value="LysR_HTH_N"/>
</dbReference>
<accession>A0A9D0Z957</accession>
<dbReference type="GO" id="GO:0003677">
    <property type="term" value="F:DNA binding"/>
    <property type="evidence" value="ECO:0007669"/>
    <property type="project" value="UniProtKB-KW"/>
</dbReference>
<evidence type="ECO:0000256" key="2">
    <source>
        <dbReference type="ARBA" id="ARBA00023015"/>
    </source>
</evidence>
<dbReference type="FunFam" id="1.10.10.10:FF:000001">
    <property type="entry name" value="LysR family transcriptional regulator"/>
    <property type="match status" value="1"/>
</dbReference>
<evidence type="ECO:0000256" key="3">
    <source>
        <dbReference type="ARBA" id="ARBA00023125"/>
    </source>
</evidence>
<feature type="domain" description="HTH lysR-type" evidence="5">
    <location>
        <begin position="7"/>
        <end position="64"/>
    </location>
</feature>
<dbReference type="AlphaFoldDB" id="A0A9D0Z957"/>
<dbReference type="PROSITE" id="PS50931">
    <property type="entry name" value="HTH_LYSR"/>
    <property type="match status" value="1"/>
</dbReference>
<evidence type="ECO:0000256" key="4">
    <source>
        <dbReference type="ARBA" id="ARBA00023163"/>
    </source>
</evidence>
<keyword evidence="4" id="KW-0804">Transcription</keyword>
<dbReference type="PRINTS" id="PR00039">
    <property type="entry name" value="HTHLYSR"/>
</dbReference>
<dbReference type="EMBL" id="DVFN01000108">
    <property type="protein sequence ID" value="HIQ70168.1"/>
    <property type="molecule type" value="Genomic_DNA"/>
</dbReference>
<dbReference type="Proteomes" id="UP000886874">
    <property type="component" value="Unassembled WGS sequence"/>
</dbReference>
<comment type="caution">
    <text evidence="6">The sequence shown here is derived from an EMBL/GenBank/DDBJ whole genome shotgun (WGS) entry which is preliminary data.</text>
</comment>
<dbReference type="InterPro" id="IPR036388">
    <property type="entry name" value="WH-like_DNA-bd_sf"/>
</dbReference>
<dbReference type="SUPFAM" id="SSF53850">
    <property type="entry name" value="Periplasmic binding protein-like II"/>
    <property type="match status" value="1"/>
</dbReference>
<dbReference type="PANTHER" id="PTHR30346">
    <property type="entry name" value="TRANSCRIPTIONAL DUAL REGULATOR HCAR-RELATED"/>
    <property type="match status" value="1"/>
</dbReference>
<keyword evidence="2" id="KW-0805">Transcription regulation</keyword>
<dbReference type="PANTHER" id="PTHR30346:SF28">
    <property type="entry name" value="HTH-TYPE TRANSCRIPTIONAL REGULATOR CYNR"/>
    <property type="match status" value="1"/>
</dbReference>
<evidence type="ECO:0000313" key="6">
    <source>
        <dbReference type="EMBL" id="HIQ70168.1"/>
    </source>
</evidence>
<dbReference type="Gene3D" id="1.10.10.10">
    <property type="entry name" value="Winged helix-like DNA-binding domain superfamily/Winged helix DNA-binding domain"/>
    <property type="match status" value="1"/>
</dbReference>
<dbReference type="Pfam" id="PF00126">
    <property type="entry name" value="HTH_1"/>
    <property type="match status" value="1"/>
</dbReference>
<sequence>MKGSDAMELRQLRYFVAVVEAGTVTGAAEQLAMSQPPLTMQLHNLEAELGCSLFAREGRRLRLTEAGAVFYRRAKTILALAEAAAGEMAGHGTGRLGTLRLGTISSVQGSMLPDWAAAFSARYPQVRLELHTADTYQQLEALRAGQIDVAVVRTPFSAPELEQLPLALERMLAAALPGRLPPQATLEALSHRPLVLYRRWERVLQAQFEAAGAVMEVRCCSDDAQTTLALAARGLGIAVVPASALPDPAALGLEARVIDAPQLATRIVALCRSRALLPRPAALFWDLLAQWQTDAPVTRKSEP</sequence>